<organism evidence="1 2">
    <name type="scientific">Araneus ventricosus</name>
    <name type="common">Orbweaver spider</name>
    <name type="synonym">Epeira ventricosa</name>
    <dbReference type="NCBI Taxonomy" id="182803"/>
    <lineage>
        <taxon>Eukaryota</taxon>
        <taxon>Metazoa</taxon>
        <taxon>Ecdysozoa</taxon>
        <taxon>Arthropoda</taxon>
        <taxon>Chelicerata</taxon>
        <taxon>Arachnida</taxon>
        <taxon>Araneae</taxon>
        <taxon>Araneomorphae</taxon>
        <taxon>Entelegynae</taxon>
        <taxon>Araneoidea</taxon>
        <taxon>Araneidae</taxon>
        <taxon>Araneus</taxon>
    </lineage>
</organism>
<keyword evidence="2" id="KW-1185">Reference proteome</keyword>
<evidence type="ECO:0000313" key="1">
    <source>
        <dbReference type="EMBL" id="GBM10794.1"/>
    </source>
</evidence>
<evidence type="ECO:0000313" key="2">
    <source>
        <dbReference type="Proteomes" id="UP000499080"/>
    </source>
</evidence>
<name>A0A4Y2D484_ARAVE</name>
<dbReference type="AlphaFoldDB" id="A0A4Y2D484"/>
<protein>
    <submittedName>
        <fullName evidence="1">Uncharacterized protein</fullName>
    </submittedName>
</protein>
<dbReference type="PANTHER" id="PTHR33327:SF3">
    <property type="entry name" value="RNA-DIRECTED DNA POLYMERASE"/>
    <property type="match status" value="1"/>
</dbReference>
<dbReference type="Proteomes" id="UP000499080">
    <property type="component" value="Unassembled WGS sequence"/>
</dbReference>
<dbReference type="OrthoDB" id="8066980at2759"/>
<dbReference type="EMBL" id="BGPR01000290">
    <property type="protein sequence ID" value="GBM10794.1"/>
    <property type="molecule type" value="Genomic_DNA"/>
</dbReference>
<comment type="caution">
    <text evidence="1">The sequence shown here is derived from an EMBL/GenBank/DDBJ whole genome shotgun (WGS) entry which is preliminary data.</text>
</comment>
<proteinExistence type="predicted"/>
<gene>
    <name evidence="1" type="ORF">AVEN_171_1</name>
</gene>
<reference evidence="1 2" key="1">
    <citation type="journal article" date="2019" name="Sci. Rep.">
        <title>Orb-weaving spider Araneus ventricosus genome elucidates the spidroin gene catalogue.</title>
        <authorList>
            <person name="Kono N."/>
            <person name="Nakamura H."/>
            <person name="Ohtoshi R."/>
            <person name="Moran D.A.P."/>
            <person name="Shinohara A."/>
            <person name="Yoshida Y."/>
            <person name="Fujiwara M."/>
            <person name="Mori M."/>
            <person name="Tomita M."/>
            <person name="Arakawa K."/>
        </authorList>
    </citation>
    <scope>NUCLEOTIDE SEQUENCE [LARGE SCALE GENOMIC DNA]</scope>
</reference>
<dbReference type="PANTHER" id="PTHR33327">
    <property type="entry name" value="ENDONUCLEASE"/>
    <property type="match status" value="1"/>
</dbReference>
<sequence length="127" mass="14494">MLNLAPAKMEDDLLQTLWLHRLPANLRQFFSVCKASLDDIAQIVDKIHEVPGCNLTVARVESKPDQVELDAIKVELTDMKNMVKKLSVSPYSHCRVKPRRRSLTPSRCTTGKKVEHKMLMLVPSPFR</sequence>
<accession>A0A4Y2D484</accession>